<dbReference type="InterPro" id="IPR021328">
    <property type="entry name" value="CotB-like"/>
</dbReference>
<dbReference type="Gene3D" id="1.20.1260.120">
    <property type="entry name" value="Protein of unknown function DUF2935"/>
    <property type="match status" value="1"/>
</dbReference>
<sequence>MSSRQLMSYMVPEPLEPLNLEEVKFWLRIMEEHALFIKSGLPCDQEDFIDDAQAFYQEFESLRVRAERLQNDKKFMELVTDTQALLKEFYTFKRDLLHRMLECKLGGYNFPLLLDHMAREAEYFMRLLEKIKNGKVALSGGAKAQENVFWLRIMADHAKFISHLLDPSERNLIQTANSFSQEFDDLYLQGRDFSSMLQSYPEVASFKRFLQDVRAAVLRIRDFKRAAEEMIRECRLVGLIPALLADHVRREADHFLLILTMMEKGIMKNTTAASLEYCDETSSLSKIGDFATCSIPGMINSDREEEVLPETKEREPKIEEVPQEKISNKVKGNKEQKHSHFESKGKHAEEKLVLEDILIEEEDTSSTAQVIETKNSDAKYKWSGKWPRQLGKKKD</sequence>
<name>A0A1I4HMS9_9FIRM</name>
<dbReference type="OrthoDB" id="1633927at2"/>
<dbReference type="AlphaFoldDB" id="A0A1I4HMS9"/>
<proteinExistence type="predicted"/>
<keyword evidence="3" id="KW-1185">Reference proteome</keyword>
<evidence type="ECO:0000313" key="3">
    <source>
        <dbReference type="Proteomes" id="UP000199520"/>
    </source>
</evidence>
<dbReference type="Proteomes" id="UP000199520">
    <property type="component" value="Unassembled WGS sequence"/>
</dbReference>
<protein>
    <recommendedName>
        <fullName evidence="4">DUF2935 domain-containing protein</fullName>
    </recommendedName>
</protein>
<dbReference type="EMBL" id="FOTS01000004">
    <property type="protein sequence ID" value="SFL43043.1"/>
    <property type="molecule type" value="Genomic_DNA"/>
</dbReference>
<dbReference type="STRING" id="1123291.SAMN04490355_100480"/>
<reference evidence="3" key="1">
    <citation type="submission" date="2016-10" db="EMBL/GenBank/DDBJ databases">
        <authorList>
            <person name="Varghese N."/>
            <person name="Submissions S."/>
        </authorList>
    </citation>
    <scope>NUCLEOTIDE SEQUENCE [LARGE SCALE GENOMIC DNA]</scope>
    <source>
        <strain evidence="3">DSM 13327</strain>
    </source>
</reference>
<evidence type="ECO:0000256" key="1">
    <source>
        <dbReference type="SAM" id="MobiDB-lite"/>
    </source>
</evidence>
<dbReference type="RefSeq" id="WP_090932843.1">
    <property type="nucleotide sequence ID" value="NZ_FOTS01000004.1"/>
</dbReference>
<evidence type="ECO:0000313" key="2">
    <source>
        <dbReference type="EMBL" id="SFL43043.1"/>
    </source>
</evidence>
<organism evidence="2 3">
    <name type="scientific">Pelosinus propionicus DSM 13327</name>
    <dbReference type="NCBI Taxonomy" id="1123291"/>
    <lineage>
        <taxon>Bacteria</taxon>
        <taxon>Bacillati</taxon>
        <taxon>Bacillota</taxon>
        <taxon>Negativicutes</taxon>
        <taxon>Selenomonadales</taxon>
        <taxon>Sporomusaceae</taxon>
        <taxon>Pelosinus</taxon>
    </lineage>
</organism>
<dbReference type="SUPFAM" id="SSF158430">
    <property type="entry name" value="Bacillus cereus metalloprotein-like"/>
    <property type="match status" value="2"/>
</dbReference>
<accession>A0A1I4HMS9</accession>
<dbReference type="Pfam" id="PF11155">
    <property type="entry name" value="DUF2935"/>
    <property type="match status" value="2"/>
</dbReference>
<feature type="region of interest" description="Disordered" evidence="1">
    <location>
        <begin position="324"/>
        <end position="347"/>
    </location>
</feature>
<evidence type="ECO:0008006" key="4">
    <source>
        <dbReference type="Google" id="ProtNLM"/>
    </source>
</evidence>
<gene>
    <name evidence="2" type="ORF">SAMN04490355_100480</name>
</gene>